<reference evidence="1 2" key="1">
    <citation type="journal article" date="2017" name="Elife">
        <title>Extensive horizontal gene transfer in cheese-associated bacteria.</title>
        <authorList>
            <person name="Bonham K.S."/>
            <person name="Wolfe B.E."/>
            <person name="Dutton R.J."/>
        </authorList>
    </citation>
    <scope>NUCLEOTIDE SEQUENCE [LARGE SCALE GENOMIC DNA]</scope>
    <source>
        <strain evidence="1 2">JB196</strain>
    </source>
</reference>
<dbReference type="Proteomes" id="UP000252479">
    <property type="component" value="Unassembled WGS sequence"/>
</dbReference>
<dbReference type="AlphaFoldDB" id="A0A368LH05"/>
<dbReference type="RefSeq" id="WP_086961301.1">
    <property type="nucleotide sequence ID" value="NZ_AP018681.1"/>
</dbReference>
<accession>A0A368LH05</accession>
<keyword evidence="2" id="KW-1185">Reference proteome</keyword>
<protein>
    <submittedName>
        <fullName evidence="1">Uncharacterized protein</fullName>
    </submittedName>
</protein>
<dbReference type="EMBL" id="QPGL01000002">
    <property type="protein sequence ID" value="RCS70039.1"/>
    <property type="molecule type" value="Genomic_DNA"/>
</dbReference>
<gene>
    <name evidence="1" type="ORF">CIK83_11210</name>
</gene>
<evidence type="ECO:0000313" key="2">
    <source>
        <dbReference type="Proteomes" id="UP000252479"/>
    </source>
</evidence>
<name>A0A368LH05_9VIBR</name>
<proteinExistence type="predicted"/>
<dbReference type="OrthoDB" id="5888461at2"/>
<comment type="caution">
    <text evidence="1">The sequence shown here is derived from an EMBL/GenBank/DDBJ whole genome shotgun (WGS) entry which is preliminary data.</text>
</comment>
<evidence type="ECO:0000313" key="1">
    <source>
        <dbReference type="EMBL" id="RCS70039.1"/>
    </source>
</evidence>
<sequence>MSAYTYIDIPFNFRYTCWFCGEPSSRSFDLPKNPNNQRFLEHDPMSIPACSECAVVTVASDVSSIWAVRDQVKRSMMDKYSDHLAIGQNWTEEELKESEFSGALLGGFGESAWAMYLIAKDRVSYQGWPVALDSMLVEGDDESYGFEFDGVRYMSLNTCLEHLIKALRLDAELLPSLVDILGPDRLTYALRIAKLNKAITAYQRNKILDEIRQQQDDQDDMLEQAKYAGQFHGIEEVAIGDGLATISSIQWALKNDIKSLEYLCQQEDAFFDEFAHLGGPQCYMNYYGLQLYFEARQNPVWVAEHDPNLSWW</sequence>
<dbReference type="GeneID" id="303189490"/>
<organism evidence="1 2">
    <name type="scientific">Vibrio casei</name>
    <dbReference type="NCBI Taxonomy" id="673372"/>
    <lineage>
        <taxon>Bacteria</taxon>
        <taxon>Pseudomonadati</taxon>
        <taxon>Pseudomonadota</taxon>
        <taxon>Gammaproteobacteria</taxon>
        <taxon>Vibrionales</taxon>
        <taxon>Vibrionaceae</taxon>
        <taxon>Vibrio</taxon>
    </lineage>
</organism>